<evidence type="ECO:0000313" key="2">
    <source>
        <dbReference type="Proteomes" id="UP000228689"/>
    </source>
</evidence>
<organism evidence="1 2">
    <name type="scientific">Candidatus Komeilibacteria bacterium CG_4_10_14_0_8_um_filter_37_78</name>
    <dbReference type="NCBI Taxonomy" id="1974471"/>
    <lineage>
        <taxon>Bacteria</taxon>
        <taxon>Candidatus Komeiliibacteriota</taxon>
    </lineage>
</organism>
<name>A0A2M7RF36_9BACT</name>
<dbReference type="PANTHER" id="PTHR43861">
    <property type="entry name" value="TRANS-ACONITATE 2-METHYLTRANSFERASE-RELATED"/>
    <property type="match status" value="1"/>
</dbReference>
<reference evidence="2" key="1">
    <citation type="submission" date="2017-09" db="EMBL/GenBank/DDBJ databases">
        <title>Depth-based differentiation of microbial function through sediment-hosted aquifers and enrichment of novel symbionts in the deep terrestrial subsurface.</title>
        <authorList>
            <person name="Probst A.J."/>
            <person name="Ladd B."/>
            <person name="Jarett J.K."/>
            <person name="Geller-Mcgrath D.E."/>
            <person name="Sieber C.M.K."/>
            <person name="Emerson J.B."/>
            <person name="Anantharaman K."/>
            <person name="Thomas B.C."/>
            <person name="Malmstrom R."/>
            <person name="Stieglmeier M."/>
            <person name="Klingl A."/>
            <person name="Woyke T."/>
            <person name="Ryan C.M."/>
            <person name="Banfield J.F."/>
        </authorList>
    </citation>
    <scope>NUCLEOTIDE SEQUENCE [LARGE SCALE GENOMIC DNA]</scope>
</reference>
<evidence type="ECO:0008006" key="3">
    <source>
        <dbReference type="Google" id="ProtNLM"/>
    </source>
</evidence>
<dbReference type="EMBL" id="PFMC01000027">
    <property type="protein sequence ID" value="PIY95207.1"/>
    <property type="molecule type" value="Genomic_DNA"/>
</dbReference>
<dbReference type="Gene3D" id="3.40.50.150">
    <property type="entry name" value="Vaccinia Virus protein VP39"/>
    <property type="match status" value="1"/>
</dbReference>
<proteinExistence type="predicted"/>
<dbReference type="AlphaFoldDB" id="A0A2M7RF36"/>
<protein>
    <recommendedName>
        <fullName evidence="3">Class I SAM-dependent methyltransferase</fullName>
    </recommendedName>
</protein>
<gene>
    <name evidence="1" type="ORF">COY67_01110</name>
</gene>
<accession>A0A2M7RF36</accession>
<dbReference type="Pfam" id="PF13489">
    <property type="entry name" value="Methyltransf_23"/>
    <property type="match status" value="1"/>
</dbReference>
<dbReference type="SUPFAM" id="SSF53335">
    <property type="entry name" value="S-adenosyl-L-methionine-dependent methyltransferases"/>
    <property type="match status" value="1"/>
</dbReference>
<dbReference type="Proteomes" id="UP000228689">
    <property type="component" value="Unassembled WGS sequence"/>
</dbReference>
<dbReference type="CDD" id="cd02440">
    <property type="entry name" value="AdoMet_MTases"/>
    <property type="match status" value="1"/>
</dbReference>
<sequence length="244" mass="28649">MANFKPLKNYLIELIDQMVSEYHAQGPFLDAGCGQGDIAEHFAAKEWSGQAIDLSTTAVEQTKIRLKHYPHIIVQQKNILEIDSMFNTVFLCDVLEHIPNDLEVLLKIRKNLNADGKVIISVPILKDEWRWDDNFYGHLRRYEIPEIIELINTAGFKTLAIWDFTWPVFWLIRRVYTRIIPQKIILENNEDKTIKSSHDSAWDQGILTKIFEKIIWWRPIFWLQKKLKNHLIGCEVVIIAEVKK</sequence>
<dbReference type="InterPro" id="IPR029063">
    <property type="entry name" value="SAM-dependent_MTases_sf"/>
</dbReference>
<comment type="caution">
    <text evidence="1">The sequence shown here is derived from an EMBL/GenBank/DDBJ whole genome shotgun (WGS) entry which is preliminary data.</text>
</comment>
<evidence type="ECO:0000313" key="1">
    <source>
        <dbReference type="EMBL" id="PIY95207.1"/>
    </source>
</evidence>